<dbReference type="AlphaFoldDB" id="A0A5S3PQ90"/>
<dbReference type="EMBL" id="VATY01000002">
    <property type="protein sequence ID" value="TMM56854.1"/>
    <property type="molecule type" value="Genomic_DNA"/>
</dbReference>
<protein>
    <recommendedName>
        <fullName evidence="1">C-type lectin domain-containing protein</fullName>
    </recommendedName>
</protein>
<keyword evidence="3" id="KW-1185">Reference proteome</keyword>
<dbReference type="InterPro" id="IPR016186">
    <property type="entry name" value="C-type_lectin-like/link_sf"/>
</dbReference>
<reference evidence="2 3" key="1">
    <citation type="submission" date="2019-05" db="EMBL/GenBank/DDBJ databases">
        <authorList>
            <person name="Zhang J.-Y."/>
            <person name="Feg X."/>
            <person name="Du Z.-J."/>
        </authorList>
    </citation>
    <scope>NUCLEOTIDE SEQUENCE [LARGE SCALE GENOMIC DNA]</scope>
    <source>
        <strain evidence="2 3">RZ26</strain>
    </source>
</reference>
<dbReference type="InterPro" id="IPR016187">
    <property type="entry name" value="CTDL_fold"/>
</dbReference>
<accession>A0A5S3PQ90</accession>
<gene>
    <name evidence="2" type="ORF">FEE95_10160</name>
</gene>
<comment type="caution">
    <text evidence="2">The sequence shown here is derived from an EMBL/GenBank/DDBJ whole genome shotgun (WGS) entry which is preliminary data.</text>
</comment>
<dbReference type="InterPro" id="IPR001304">
    <property type="entry name" value="C-type_lectin-like"/>
</dbReference>
<organism evidence="2 3">
    <name type="scientific">Maribacter algarum</name>
    <name type="common">ex Zhang et al. 2020</name>
    <dbReference type="NCBI Taxonomy" id="2578118"/>
    <lineage>
        <taxon>Bacteria</taxon>
        <taxon>Pseudomonadati</taxon>
        <taxon>Bacteroidota</taxon>
        <taxon>Flavobacteriia</taxon>
        <taxon>Flavobacteriales</taxon>
        <taxon>Flavobacteriaceae</taxon>
        <taxon>Maribacter</taxon>
    </lineage>
</organism>
<feature type="domain" description="C-type lectin" evidence="1">
    <location>
        <begin position="289"/>
        <end position="422"/>
    </location>
</feature>
<dbReference type="SUPFAM" id="SSF56436">
    <property type="entry name" value="C-type lectin-like"/>
    <property type="match status" value="1"/>
</dbReference>
<dbReference type="PROSITE" id="PS50041">
    <property type="entry name" value="C_TYPE_LECTIN_2"/>
    <property type="match status" value="1"/>
</dbReference>
<dbReference type="CDD" id="cd03603">
    <property type="entry name" value="CLECT_VCBS"/>
    <property type="match status" value="1"/>
</dbReference>
<evidence type="ECO:0000259" key="1">
    <source>
        <dbReference type="PROSITE" id="PS50041"/>
    </source>
</evidence>
<dbReference type="OrthoDB" id="279982at2"/>
<dbReference type="PANTHER" id="PTHR22803">
    <property type="entry name" value="MANNOSE, PHOSPHOLIPASE, LECTIN RECEPTOR RELATED"/>
    <property type="match status" value="1"/>
</dbReference>
<evidence type="ECO:0000313" key="3">
    <source>
        <dbReference type="Proteomes" id="UP000310314"/>
    </source>
</evidence>
<name>A0A5S3PQ90_9FLAO</name>
<dbReference type="Gene3D" id="3.10.100.10">
    <property type="entry name" value="Mannose-Binding Protein A, subunit A"/>
    <property type="match status" value="1"/>
</dbReference>
<sequence>MRNSQILICTILFFFLHALHGQDTFADDFDVRSYANNDGTNLFLGNWVETNETTNPTTGNIEITSGGDLEFVNLDNRYITRNLDLSAYENVTLTLDHDRTNGNETISVQLYDGTTFNSIATLNGDGSLTYELATNEISSGSAIRFITGSGDWDDSERVLIDNLLFTAEEPDLPPIVIGSGDDLYCPGGSIPIAESITITDPDDVGTTAVFIQISGGYVNGEDLLTLTGSHPSISTSWDPIQGELTLQGPATYTEFEAAVLATEFSSSSGNPSGIRQFSITVGEANFLPSTSHYYEFISAPGINWTDAEIAAGNRTYFGLQGYLATLTSQAEADFSGQQASGFGWIGANDVNVEGEWRWVTGPEAGTQFWSGDESGTELTFANWNGGEPNDHPNDNVPAQENYAHIADASVIRGGAPVGAWNDLPNTTGTGGPYAAQGYVVEYGGTTGDPVLNITATTALNISDCRVITNRRITYRTNKN</sequence>
<evidence type="ECO:0000313" key="2">
    <source>
        <dbReference type="EMBL" id="TMM56854.1"/>
    </source>
</evidence>
<dbReference type="Proteomes" id="UP000310314">
    <property type="component" value="Unassembled WGS sequence"/>
</dbReference>
<proteinExistence type="predicted"/>
<dbReference type="InterPro" id="IPR050111">
    <property type="entry name" value="C-type_lectin/snaclec_domain"/>
</dbReference>
<dbReference type="InterPro" id="IPR034007">
    <property type="entry name" value="CTLD_bac"/>
</dbReference>